<keyword evidence="1" id="KW-0812">Transmembrane</keyword>
<evidence type="ECO:0000256" key="1">
    <source>
        <dbReference type="SAM" id="Phobius"/>
    </source>
</evidence>
<dbReference type="EMBL" id="CP075567">
    <property type="protein sequence ID" value="UFP99219.1"/>
    <property type="molecule type" value="Genomic_DNA"/>
</dbReference>
<dbReference type="Proteomes" id="UP001162907">
    <property type="component" value="Chromosome"/>
</dbReference>
<organism evidence="2 3">
    <name type="scientific">Pseudomonas fitomaticsae</name>
    <dbReference type="NCBI Taxonomy" id="2837969"/>
    <lineage>
        <taxon>Bacteria</taxon>
        <taxon>Pseudomonadati</taxon>
        <taxon>Pseudomonadota</taxon>
        <taxon>Gammaproteobacteria</taxon>
        <taxon>Pseudomonadales</taxon>
        <taxon>Pseudomonadaceae</taxon>
        <taxon>Pseudomonas</taxon>
    </lineage>
</organism>
<accession>A0ABY3Q013</accession>
<gene>
    <name evidence="2" type="ORF">KJY40_24815</name>
</gene>
<dbReference type="RefSeq" id="WP_230733368.1">
    <property type="nucleotide sequence ID" value="NZ_CP075567.1"/>
</dbReference>
<keyword evidence="1" id="KW-0472">Membrane</keyword>
<feature type="transmembrane region" description="Helical" evidence="1">
    <location>
        <begin position="59"/>
        <end position="82"/>
    </location>
</feature>
<feature type="transmembrane region" description="Helical" evidence="1">
    <location>
        <begin position="30"/>
        <end position="52"/>
    </location>
</feature>
<keyword evidence="1" id="KW-1133">Transmembrane helix</keyword>
<reference evidence="2 3" key="1">
    <citation type="journal article" date="2022" name="Int. J. Syst. Evol. Microbiol.">
        <title>Pseudomonas fitomaticsae sp. nov., isolated at Marimurtra Botanical Garden in Blanes, Catalonia, Spain.</title>
        <authorList>
            <person name="Atanasov K.E."/>
            <person name="Galbis D.M."/>
            <person name="Cornado D."/>
            <person name="Serpico A."/>
            <person name="Sanchez G."/>
            <person name="Bosch M."/>
            <person name="Ferrer A."/>
            <person name="Altabella T."/>
        </authorList>
    </citation>
    <scope>NUCLEOTIDE SEQUENCE [LARGE SCALE GENOMIC DNA]</scope>
    <source>
        <strain evidence="2 3">FIT81</strain>
    </source>
</reference>
<keyword evidence="3" id="KW-1185">Reference proteome</keyword>
<sequence length="116" mass="12210">MKTLLALTALAGMWIWVVRNRGNWHLLLANLAGAGAGLVAIAVQSIVFAGLFDSELPKGVALSLLAVLTSAGAFAGVWMWIARRPQPEHPVARQLLGAICGFASGVTTLVFIALNF</sequence>
<proteinExistence type="predicted"/>
<protein>
    <submittedName>
        <fullName evidence="2">Uncharacterized protein</fullName>
    </submittedName>
</protein>
<evidence type="ECO:0000313" key="2">
    <source>
        <dbReference type="EMBL" id="UFP99219.1"/>
    </source>
</evidence>
<feature type="transmembrane region" description="Helical" evidence="1">
    <location>
        <begin position="94"/>
        <end position="114"/>
    </location>
</feature>
<name>A0ABY3Q013_9PSED</name>
<evidence type="ECO:0000313" key="3">
    <source>
        <dbReference type="Proteomes" id="UP001162907"/>
    </source>
</evidence>